<dbReference type="PROSITE" id="PS50043">
    <property type="entry name" value="HTH_LUXR_2"/>
    <property type="match status" value="1"/>
</dbReference>
<feature type="modified residue" description="4-aspartylphosphate" evidence="3">
    <location>
        <position position="54"/>
    </location>
</feature>
<dbReference type="SUPFAM" id="SSF52172">
    <property type="entry name" value="CheY-like"/>
    <property type="match status" value="1"/>
</dbReference>
<dbReference type="SMART" id="SM00448">
    <property type="entry name" value="REC"/>
    <property type="match status" value="1"/>
</dbReference>
<protein>
    <submittedName>
        <fullName evidence="6">DNA-binding response regulator</fullName>
    </submittedName>
</protein>
<dbReference type="PROSITE" id="PS00622">
    <property type="entry name" value="HTH_LUXR_1"/>
    <property type="match status" value="1"/>
</dbReference>
<dbReference type="PRINTS" id="PR00038">
    <property type="entry name" value="HTHLUXR"/>
</dbReference>
<evidence type="ECO:0000259" key="4">
    <source>
        <dbReference type="PROSITE" id="PS50043"/>
    </source>
</evidence>
<keyword evidence="6" id="KW-0032">Aminotransferase</keyword>
<dbReference type="PANTHER" id="PTHR43214">
    <property type="entry name" value="TWO-COMPONENT RESPONSE REGULATOR"/>
    <property type="match status" value="1"/>
</dbReference>
<dbReference type="CDD" id="cd17535">
    <property type="entry name" value="REC_NarL-like"/>
    <property type="match status" value="1"/>
</dbReference>
<dbReference type="InterPro" id="IPR011006">
    <property type="entry name" value="CheY-like_superfamily"/>
</dbReference>
<keyword evidence="7" id="KW-1185">Reference proteome</keyword>
<dbReference type="InterPro" id="IPR001789">
    <property type="entry name" value="Sig_transdc_resp-reg_receiver"/>
</dbReference>
<evidence type="ECO:0000256" key="1">
    <source>
        <dbReference type="ARBA" id="ARBA00022553"/>
    </source>
</evidence>
<keyword evidence="6" id="KW-0808">Transferase</keyword>
<keyword evidence="2 6" id="KW-0238">DNA-binding</keyword>
<evidence type="ECO:0000256" key="2">
    <source>
        <dbReference type="ARBA" id="ARBA00023125"/>
    </source>
</evidence>
<evidence type="ECO:0000313" key="7">
    <source>
        <dbReference type="Proteomes" id="UP000652430"/>
    </source>
</evidence>
<dbReference type="SMART" id="SM00421">
    <property type="entry name" value="HTH_LUXR"/>
    <property type="match status" value="1"/>
</dbReference>
<accession>A0ABQ3LWV4</accession>
<gene>
    <name evidence="6" type="ORF">GCM10008023_28410</name>
</gene>
<dbReference type="GO" id="GO:0003677">
    <property type="term" value="F:DNA binding"/>
    <property type="evidence" value="ECO:0007669"/>
    <property type="project" value="UniProtKB-KW"/>
</dbReference>
<evidence type="ECO:0000256" key="3">
    <source>
        <dbReference type="PROSITE-ProRule" id="PRU00169"/>
    </source>
</evidence>
<dbReference type="InterPro" id="IPR016032">
    <property type="entry name" value="Sig_transdc_resp-reg_C-effctor"/>
</dbReference>
<dbReference type="GO" id="GO:0008483">
    <property type="term" value="F:transaminase activity"/>
    <property type="evidence" value="ECO:0007669"/>
    <property type="project" value="UniProtKB-KW"/>
</dbReference>
<dbReference type="EMBL" id="BNAQ01000004">
    <property type="protein sequence ID" value="GHH20483.1"/>
    <property type="molecule type" value="Genomic_DNA"/>
</dbReference>
<proteinExistence type="predicted"/>
<dbReference type="PROSITE" id="PS50110">
    <property type="entry name" value="RESPONSE_REGULATORY"/>
    <property type="match status" value="1"/>
</dbReference>
<dbReference type="InterPro" id="IPR000792">
    <property type="entry name" value="Tscrpt_reg_LuxR_C"/>
</dbReference>
<dbReference type="SUPFAM" id="SSF46894">
    <property type="entry name" value="C-terminal effector domain of the bipartite response regulators"/>
    <property type="match status" value="1"/>
</dbReference>
<dbReference type="RefSeq" id="WP_133187173.1">
    <property type="nucleotide sequence ID" value="NZ_BNAQ01000004.1"/>
</dbReference>
<comment type="caution">
    <text evidence="6">The sequence shown here is derived from an EMBL/GenBank/DDBJ whole genome shotgun (WGS) entry which is preliminary data.</text>
</comment>
<dbReference type="InterPro" id="IPR058245">
    <property type="entry name" value="NreC/VraR/RcsB-like_REC"/>
</dbReference>
<dbReference type="InterPro" id="IPR039420">
    <property type="entry name" value="WalR-like"/>
</dbReference>
<organism evidence="6 7">
    <name type="scientific">Sphingomonas glacialis</name>
    <dbReference type="NCBI Taxonomy" id="658225"/>
    <lineage>
        <taxon>Bacteria</taxon>
        <taxon>Pseudomonadati</taxon>
        <taxon>Pseudomonadota</taxon>
        <taxon>Alphaproteobacteria</taxon>
        <taxon>Sphingomonadales</taxon>
        <taxon>Sphingomonadaceae</taxon>
        <taxon>Sphingomonas</taxon>
    </lineage>
</organism>
<keyword evidence="1 3" id="KW-0597">Phosphoprotein</keyword>
<dbReference type="Gene3D" id="3.40.50.2300">
    <property type="match status" value="1"/>
</dbReference>
<dbReference type="Pfam" id="PF00196">
    <property type="entry name" value="GerE"/>
    <property type="match status" value="1"/>
</dbReference>
<reference evidence="7" key="1">
    <citation type="journal article" date="2019" name="Int. J. Syst. Evol. Microbiol.">
        <title>The Global Catalogue of Microorganisms (GCM) 10K type strain sequencing project: providing services to taxonomists for standard genome sequencing and annotation.</title>
        <authorList>
            <consortium name="The Broad Institute Genomics Platform"/>
            <consortium name="The Broad Institute Genome Sequencing Center for Infectious Disease"/>
            <person name="Wu L."/>
            <person name="Ma J."/>
        </authorList>
    </citation>
    <scope>NUCLEOTIDE SEQUENCE [LARGE SCALE GENOMIC DNA]</scope>
    <source>
        <strain evidence="7">CGMCC 1.8957</strain>
    </source>
</reference>
<feature type="domain" description="Response regulatory" evidence="5">
    <location>
        <begin position="2"/>
        <end position="118"/>
    </location>
</feature>
<feature type="domain" description="HTH luxR-type" evidence="4">
    <location>
        <begin position="131"/>
        <end position="196"/>
    </location>
</feature>
<name>A0ABQ3LWV4_9SPHN</name>
<sequence length="198" mass="21548">MRFLIADDHELVLDAVASMLQAHWPEAQVVSATNAPDVKTRLVSESPFDLVLLDLHMPGVNGLVDIGKLMHGNPSRYAILSGFVGQREAVQLMNDGASGIIPKAMPAESMIAAVQLMLSGQRFAPADMPASTHAETNLTDREMDVLRRLHEGEANKEIARALGIQETTVKLHLRSLALKLDARNRTEIVIKSLKSGVL</sequence>
<dbReference type="Proteomes" id="UP000652430">
    <property type="component" value="Unassembled WGS sequence"/>
</dbReference>
<dbReference type="Pfam" id="PF00072">
    <property type="entry name" value="Response_reg"/>
    <property type="match status" value="1"/>
</dbReference>
<evidence type="ECO:0000259" key="5">
    <source>
        <dbReference type="PROSITE" id="PS50110"/>
    </source>
</evidence>
<dbReference type="CDD" id="cd06170">
    <property type="entry name" value="LuxR_C_like"/>
    <property type="match status" value="1"/>
</dbReference>
<evidence type="ECO:0000313" key="6">
    <source>
        <dbReference type="EMBL" id="GHH20483.1"/>
    </source>
</evidence>